<sequence>MRLLLIIALITIVRADWWDSFTTSVSDGIHSAATWVKDTASPVIRTKFNDAKETLQDPETHKVVQKWVSEKANLVKTFAEEEVAPELKKIYEAAKAAAASGSEEQSTSRSVDVPGK</sequence>
<evidence type="ECO:0000313" key="2">
    <source>
        <dbReference type="EMBL" id="VDP47394.1"/>
    </source>
</evidence>
<feature type="signal peptide" evidence="1">
    <location>
        <begin position="1"/>
        <end position="15"/>
    </location>
</feature>
<dbReference type="OrthoDB" id="5811174at2759"/>
<evidence type="ECO:0000313" key="4">
    <source>
        <dbReference type="WBParaSite" id="HPBE_0002480401-mRNA-1"/>
    </source>
</evidence>
<dbReference type="AlphaFoldDB" id="A0A183GQ34"/>
<dbReference type="Proteomes" id="UP000050761">
    <property type="component" value="Unassembled WGS sequence"/>
</dbReference>
<feature type="chain" id="PRO_5044552214" evidence="1">
    <location>
        <begin position="16"/>
        <end position="116"/>
    </location>
</feature>
<organism evidence="3 4">
    <name type="scientific">Heligmosomoides polygyrus</name>
    <name type="common">Parasitic roundworm</name>
    <dbReference type="NCBI Taxonomy" id="6339"/>
    <lineage>
        <taxon>Eukaryota</taxon>
        <taxon>Metazoa</taxon>
        <taxon>Ecdysozoa</taxon>
        <taxon>Nematoda</taxon>
        <taxon>Chromadorea</taxon>
        <taxon>Rhabditida</taxon>
        <taxon>Rhabditina</taxon>
        <taxon>Rhabditomorpha</taxon>
        <taxon>Strongyloidea</taxon>
        <taxon>Heligmosomidae</taxon>
        <taxon>Heligmosomoides</taxon>
    </lineage>
</organism>
<proteinExistence type="predicted"/>
<keyword evidence="3" id="KW-1185">Reference proteome</keyword>
<protein>
    <submittedName>
        <fullName evidence="4">Secreted protein</fullName>
    </submittedName>
</protein>
<dbReference type="EMBL" id="UZAH01036885">
    <property type="protein sequence ID" value="VDP47394.1"/>
    <property type="molecule type" value="Genomic_DNA"/>
</dbReference>
<reference evidence="2 3" key="1">
    <citation type="submission" date="2018-11" db="EMBL/GenBank/DDBJ databases">
        <authorList>
            <consortium name="Pathogen Informatics"/>
        </authorList>
    </citation>
    <scope>NUCLEOTIDE SEQUENCE [LARGE SCALE GENOMIC DNA]</scope>
</reference>
<accession>A0A3P8EQW7</accession>
<reference evidence="4" key="2">
    <citation type="submission" date="2019-09" db="UniProtKB">
        <authorList>
            <consortium name="WormBaseParasite"/>
        </authorList>
    </citation>
    <scope>IDENTIFICATION</scope>
</reference>
<dbReference type="WBParaSite" id="HPBE_0002480401-mRNA-1">
    <property type="protein sequence ID" value="HPBE_0002480401-mRNA-1"/>
    <property type="gene ID" value="HPBE_0002480401"/>
</dbReference>
<keyword evidence="1" id="KW-0732">Signal</keyword>
<name>A0A183GQ34_HELPZ</name>
<gene>
    <name evidence="2" type="ORF">HPBE_LOCUS24803</name>
</gene>
<evidence type="ECO:0000256" key="1">
    <source>
        <dbReference type="SAM" id="SignalP"/>
    </source>
</evidence>
<evidence type="ECO:0000313" key="3">
    <source>
        <dbReference type="Proteomes" id="UP000050761"/>
    </source>
</evidence>
<accession>A0A183GQ34</accession>